<keyword evidence="2" id="KW-1185">Reference proteome</keyword>
<evidence type="ECO:0008006" key="3">
    <source>
        <dbReference type="Google" id="ProtNLM"/>
    </source>
</evidence>
<gene>
    <name evidence="1" type="ORF">C7474_0906</name>
</gene>
<dbReference type="PANTHER" id="PTHR30528">
    <property type="entry name" value="CYTOPLASMIC PROTEIN"/>
    <property type="match status" value="1"/>
</dbReference>
<proteinExistence type="predicted"/>
<evidence type="ECO:0000313" key="1">
    <source>
        <dbReference type="EMBL" id="RLK52944.1"/>
    </source>
</evidence>
<sequence>MHRLTRDEARRIAVRAQLLDADRPGDIVEVAEQLGAIKIDPTATIAPAEQTIPWSRIGWAYEPGQLTKAVETDRLLFEHQGQFRPTSLLPMMAARMRGRTLPAATREYLDANAPFRRDVLRRLREEGPLLASDIPDTSIVQGKREGGWYGANEVPRMLELLEATGEVAIVGREGRMRRWDVTERAWPTGMPVHDYDEAERMLEMRRLQALGIARRKTSWSGVGDAGEPAEVEGSEWKWRVDPEALAALDDDPGGRVAILNPYDRMLFDRPRLIELFEFEFVLEQFKPKAQRRFGYFAHPILIGDRFVGQLDAELDKKKENLVVTAVHETLPLEPEEREMVDGEIRDLAEWLGVPVVFGAGGR</sequence>
<comment type="caution">
    <text evidence="1">The sequence shown here is derived from an EMBL/GenBank/DDBJ whole genome shotgun (WGS) entry which is preliminary data.</text>
</comment>
<dbReference type="EMBL" id="RCDB01000001">
    <property type="protein sequence ID" value="RLK52944.1"/>
    <property type="molecule type" value="Genomic_DNA"/>
</dbReference>
<dbReference type="Proteomes" id="UP000273158">
    <property type="component" value="Unassembled WGS sequence"/>
</dbReference>
<reference evidence="1 2" key="1">
    <citation type="journal article" date="2015" name="Stand. Genomic Sci.">
        <title>Genomic Encyclopedia of Bacterial and Archaeal Type Strains, Phase III: the genomes of soil and plant-associated and newly described type strains.</title>
        <authorList>
            <person name="Whitman W.B."/>
            <person name="Woyke T."/>
            <person name="Klenk H.P."/>
            <person name="Zhou Y."/>
            <person name="Lilburn T.G."/>
            <person name="Beck B.J."/>
            <person name="De Vos P."/>
            <person name="Vandamme P."/>
            <person name="Eisen J.A."/>
            <person name="Garrity G."/>
            <person name="Hugenholtz P."/>
            <person name="Kyrpides N.C."/>
        </authorList>
    </citation>
    <scope>NUCLEOTIDE SEQUENCE [LARGE SCALE GENOMIC DNA]</scope>
    <source>
        <strain evidence="1 2">S2T63</strain>
    </source>
</reference>
<dbReference type="OrthoDB" id="9787207at2"/>
<dbReference type="PANTHER" id="PTHR30528:SF0">
    <property type="entry name" value="CYTOPLASMIC PROTEIN"/>
    <property type="match status" value="1"/>
</dbReference>
<evidence type="ECO:0000313" key="2">
    <source>
        <dbReference type="Proteomes" id="UP000273158"/>
    </source>
</evidence>
<dbReference type="InterPro" id="IPR009351">
    <property type="entry name" value="AlkZ-like"/>
</dbReference>
<dbReference type="AlphaFoldDB" id="A0A498CAM3"/>
<name>A0A498CAM3_9MICO</name>
<accession>A0A498CAM3</accession>
<dbReference type="RefSeq" id="WP_121057716.1">
    <property type="nucleotide sequence ID" value="NZ_RCDB01000001.1"/>
</dbReference>
<protein>
    <recommendedName>
        <fullName evidence="3">Winged helix-turn-helix domain-containing protein</fullName>
    </recommendedName>
</protein>
<dbReference type="Pfam" id="PF06224">
    <property type="entry name" value="AlkZ-like"/>
    <property type="match status" value="1"/>
</dbReference>
<organism evidence="1 2">
    <name type="scientific">Microbacterium telephonicum</name>
    <dbReference type="NCBI Taxonomy" id="1714841"/>
    <lineage>
        <taxon>Bacteria</taxon>
        <taxon>Bacillati</taxon>
        <taxon>Actinomycetota</taxon>
        <taxon>Actinomycetes</taxon>
        <taxon>Micrococcales</taxon>
        <taxon>Microbacteriaceae</taxon>
        <taxon>Microbacterium</taxon>
    </lineage>
</organism>